<evidence type="ECO:0000256" key="9">
    <source>
        <dbReference type="SAM" id="Phobius"/>
    </source>
</evidence>
<accession>A0A915DPR3</accession>
<feature type="transmembrane region" description="Helical" evidence="9">
    <location>
        <begin position="63"/>
        <end position="83"/>
    </location>
</feature>
<dbReference type="GO" id="GO:0016020">
    <property type="term" value="C:membrane"/>
    <property type="evidence" value="ECO:0007669"/>
    <property type="project" value="UniProtKB-SubCell"/>
</dbReference>
<dbReference type="Proteomes" id="UP000887574">
    <property type="component" value="Unplaced"/>
</dbReference>
<dbReference type="PANTHER" id="PTHR23294:SF0">
    <property type="entry name" value="UNC93-LIKE PROTEIN MFSD11"/>
    <property type="match status" value="1"/>
</dbReference>
<feature type="transmembrane region" description="Helical" evidence="9">
    <location>
        <begin position="315"/>
        <end position="334"/>
    </location>
</feature>
<dbReference type="InterPro" id="IPR036259">
    <property type="entry name" value="MFS_trans_sf"/>
</dbReference>
<evidence type="ECO:0000256" key="6">
    <source>
        <dbReference type="ARBA" id="ARBA00023180"/>
    </source>
</evidence>
<sequence>MLTANTINVLQSGLEETVINSFAGRGVAKHDGYTSLSITYAVFTVVNFVAAPIVEFLNPKNALVFGGFGAAVLWTAQGKYLAINSTVETAGKHSGLFWAISQISIIFGGTFLLIVFHFTDSFTDAAISVLYGVFTGVTLLGIVVVGLLRLPSSNIQHNNNEKVTKLSNLEVIKSTFQLLKTKRMLMLISAFGYVGVSLSFWMGIYPTCIASTQRLGSNTRVLLASNAIVSGFGQVSSAPLGKTDAIGFIEPRMLIALPVGFLLGFGDAAWNTQIYAILVSKYSDQSAQAFSIFKFFMHVMTSACFLYSKHIELHWHLLILFVVAIVGCITFYMAEHTSEAAAE</sequence>
<dbReference type="AlphaFoldDB" id="A0A915DPR3"/>
<dbReference type="PANTHER" id="PTHR23294">
    <property type="entry name" value="ET TRANSLATION PRODUCT-RELATED"/>
    <property type="match status" value="1"/>
</dbReference>
<evidence type="ECO:0000256" key="4">
    <source>
        <dbReference type="ARBA" id="ARBA00022989"/>
    </source>
</evidence>
<proteinExistence type="inferred from homology"/>
<evidence type="ECO:0000313" key="10">
    <source>
        <dbReference type="Proteomes" id="UP000887574"/>
    </source>
</evidence>
<keyword evidence="6" id="KW-0325">Glycoprotein</keyword>
<keyword evidence="5 9" id="KW-0472">Membrane</keyword>
<organism evidence="10 11">
    <name type="scientific">Ditylenchus dipsaci</name>
    <dbReference type="NCBI Taxonomy" id="166011"/>
    <lineage>
        <taxon>Eukaryota</taxon>
        <taxon>Metazoa</taxon>
        <taxon>Ecdysozoa</taxon>
        <taxon>Nematoda</taxon>
        <taxon>Chromadorea</taxon>
        <taxon>Rhabditida</taxon>
        <taxon>Tylenchina</taxon>
        <taxon>Tylenchomorpha</taxon>
        <taxon>Sphaerularioidea</taxon>
        <taxon>Anguinidae</taxon>
        <taxon>Anguininae</taxon>
        <taxon>Ditylenchus</taxon>
    </lineage>
</organism>
<keyword evidence="3 9" id="KW-0812">Transmembrane</keyword>
<comment type="subcellular location">
    <subcellularLocation>
        <location evidence="1">Membrane</location>
        <topology evidence="1">Multi-pass membrane protein</topology>
    </subcellularLocation>
</comment>
<dbReference type="InterPro" id="IPR051617">
    <property type="entry name" value="UNC-93-like_regulator"/>
</dbReference>
<evidence type="ECO:0000256" key="5">
    <source>
        <dbReference type="ARBA" id="ARBA00023136"/>
    </source>
</evidence>
<comment type="similarity">
    <text evidence="2">Belongs to the unc-93 family.</text>
</comment>
<evidence type="ECO:0000256" key="8">
    <source>
        <dbReference type="ARBA" id="ARBA00041910"/>
    </source>
</evidence>
<feature type="transmembrane region" description="Helical" evidence="9">
    <location>
        <begin position="222"/>
        <end position="241"/>
    </location>
</feature>
<keyword evidence="10" id="KW-1185">Reference proteome</keyword>
<evidence type="ECO:0000256" key="3">
    <source>
        <dbReference type="ARBA" id="ARBA00022692"/>
    </source>
</evidence>
<evidence type="ECO:0000256" key="1">
    <source>
        <dbReference type="ARBA" id="ARBA00004141"/>
    </source>
</evidence>
<evidence type="ECO:0000256" key="2">
    <source>
        <dbReference type="ARBA" id="ARBA00009172"/>
    </source>
</evidence>
<dbReference type="InterPro" id="IPR010291">
    <property type="entry name" value="Ion_channel_UNC-93"/>
</dbReference>
<dbReference type="SUPFAM" id="SSF103473">
    <property type="entry name" value="MFS general substrate transporter"/>
    <property type="match status" value="1"/>
</dbReference>
<reference evidence="11" key="1">
    <citation type="submission" date="2022-11" db="UniProtKB">
        <authorList>
            <consortium name="WormBaseParasite"/>
        </authorList>
    </citation>
    <scope>IDENTIFICATION</scope>
</reference>
<evidence type="ECO:0000313" key="11">
    <source>
        <dbReference type="WBParaSite" id="jg2223.2"/>
    </source>
</evidence>
<feature type="transmembrane region" description="Helical" evidence="9">
    <location>
        <begin position="38"/>
        <end position="57"/>
    </location>
</feature>
<feature type="transmembrane region" description="Helical" evidence="9">
    <location>
        <begin position="125"/>
        <end position="148"/>
    </location>
</feature>
<protein>
    <recommendedName>
        <fullName evidence="7">UNC93-like protein MFSD11</fullName>
    </recommendedName>
    <alternativeName>
        <fullName evidence="8">Major facilitator superfamily domain-containing protein 11</fullName>
    </alternativeName>
</protein>
<evidence type="ECO:0000256" key="7">
    <source>
        <dbReference type="ARBA" id="ARBA00040302"/>
    </source>
</evidence>
<name>A0A915DPR3_9BILA</name>
<keyword evidence="4 9" id="KW-1133">Transmembrane helix</keyword>
<feature type="transmembrane region" description="Helical" evidence="9">
    <location>
        <begin position="184"/>
        <end position="202"/>
    </location>
</feature>
<feature type="transmembrane region" description="Helical" evidence="9">
    <location>
        <begin position="290"/>
        <end position="308"/>
    </location>
</feature>
<feature type="transmembrane region" description="Helical" evidence="9">
    <location>
        <begin position="95"/>
        <end position="119"/>
    </location>
</feature>
<feature type="transmembrane region" description="Helical" evidence="9">
    <location>
        <begin position="253"/>
        <end position="270"/>
    </location>
</feature>
<dbReference type="WBParaSite" id="jg2223.2">
    <property type="protein sequence ID" value="jg2223.2"/>
    <property type="gene ID" value="jg2223"/>
</dbReference>
<dbReference type="Pfam" id="PF05978">
    <property type="entry name" value="UNC-93"/>
    <property type="match status" value="2"/>
</dbReference>